<proteinExistence type="inferred from homology"/>
<keyword evidence="4 5" id="KW-0720">Serine protease</keyword>
<organism evidence="9 10">
    <name type="scientific">Microbispora hainanensis</name>
    <dbReference type="NCBI Taxonomy" id="568844"/>
    <lineage>
        <taxon>Bacteria</taxon>
        <taxon>Bacillati</taxon>
        <taxon>Actinomycetota</taxon>
        <taxon>Actinomycetes</taxon>
        <taxon>Streptosporangiales</taxon>
        <taxon>Streptosporangiaceae</taxon>
        <taxon>Microbispora</taxon>
    </lineage>
</organism>
<dbReference type="EMBL" id="VIRM01000062">
    <property type="protein sequence ID" value="TQS13873.1"/>
    <property type="molecule type" value="Genomic_DNA"/>
</dbReference>
<dbReference type="AlphaFoldDB" id="A0A544YAR6"/>
<evidence type="ECO:0000256" key="4">
    <source>
        <dbReference type="ARBA" id="ARBA00022825"/>
    </source>
</evidence>
<dbReference type="InterPro" id="IPR050131">
    <property type="entry name" value="Peptidase_S8_subtilisin-like"/>
</dbReference>
<keyword evidence="6" id="KW-0812">Transmembrane</keyword>
<feature type="chain" id="PRO_5021731916" evidence="7">
    <location>
        <begin position="34"/>
        <end position="397"/>
    </location>
</feature>
<evidence type="ECO:0000256" key="1">
    <source>
        <dbReference type="ARBA" id="ARBA00011073"/>
    </source>
</evidence>
<keyword evidence="2 5" id="KW-0645">Protease</keyword>
<evidence type="ECO:0000256" key="6">
    <source>
        <dbReference type="SAM" id="Phobius"/>
    </source>
</evidence>
<dbReference type="InterPro" id="IPR015500">
    <property type="entry name" value="Peptidase_S8_subtilisin-rel"/>
</dbReference>
<dbReference type="Gene3D" id="3.40.50.200">
    <property type="entry name" value="Peptidase S8/S53 domain"/>
    <property type="match status" value="1"/>
</dbReference>
<evidence type="ECO:0000256" key="3">
    <source>
        <dbReference type="ARBA" id="ARBA00022801"/>
    </source>
</evidence>
<evidence type="ECO:0000256" key="5">
    <source>
        <dbReference type="PROSITE-ProRule" id="PRU01240"/>
    </source>
</evidence>
<evidence type="ECO:0000259" key="8">
    <source>
        <dbReference type="Pfam" id="PF00082"/>
    </source>
</evidence>
<dbReference type="SUPFAM" id="SSF52743">
    <property type="entry name" value="Subtilisin-like"/>
    <property type="match status" value="1"/>
</dbReference>
<keyword evidence="7" id="KW-0732">Signal</keyword>
<feature type="domain" description="Peptidase S8/S53" evidence="8">
    <location>
        <begin position="55"/>
        <end position="321"/>
    </location>
</feature>
<keyword evidence="6" id="KW-1133">Transmembrane helix</keyword>
<evidence type="ECO:0000313" key="10">
    <source>
        <dbReference type="Proteomes" id="UP000316541"/>
    </source>
</evidence>
<evidence type="ECO:0000256" key="2">
    <source>
        <dbReference type="ARBA" id="ARBA00022670"/>
    </source>
</evidence>
<dbReference type="Proteomes" id="UP000316541">
    <property type="component" value="Unassembled WGS sequence"/>
</dbReference>
<protein>
    <submittedName>
        <fullName evidence="9">S8 family serine peptidase</fullName>
    </submittedName>
</protein>
<dbReference type="GO" id="GO:0004252">
    <property type="term" value="F:serine-type endopeptidase activity"/>
    <property type="evidence" value="ECO:0007669"/>
    <property type="project" value="UniProtKB-UniRule"/>
</dbReference>
<comment type="caution">
    <text evidence="9">The sequence shown here is derived from an EMBL/GenBank/DDBJ whole genome shotgun (WGS) entry which is preliminary data.</text>
</comment>
<evidence type="ECO:0000313" key="9">
    <source>
        <dbReference type="EMBL" id="TQS13873.1"/>
    </source>
</evidence>
<sequence length="397" mass="40478">MTGRALPAALPAVVAAVVAAVLAVAGTAVPARADAPRDWEVAALRLPEAHRTAQGDGVLVAVLDSGVVAKHPALGGRVTTGPDFIGGGARPGRSYWGEHGTAMASDVLKVAPKARVLSVRVLWDREDPARKRALKMTKDAQSDKAAHALANGIRYAVGKGAKVISMSLGTDEWAILSGYEEDTAAAVDYAVSKGVTILASTGNGGSTDPLEVDANNQVSYPAAYPGVIGVGALGPDGRRTDFSQVHTYTTIAAPGIDIYSARNTGGYASIDGTSPACALAAGVVALALSRNPKLTPGQIRAILTRTARHPAGGNDPFVGFGRIDAAAVVAAAGSPGKPAIKAVPYKGKKYFGNGPTDAPMTHPPIDTEYLAIGGGAGAAGLLLLFVAFLLFRRPRKA</sequence>
<feature type="active site" description="Charge relay system" evidence="5">
    <location>
        <position position="64"/>
    </location>
</feature>
<keyword evidence="3 5" id="KW-0378">Hydrolase</keyword>
<dbReference type="RefSeq" id="WP_142624488.1">
    <property type="nucleotide sequence ID" value="NZ_VIRM01000062.1"/>
</dbReference>
<evidence type="ECO:0000256" key="7">
    <source>
        <dbReference type="SAM" id="SignalP"/>
    </source>
</evidence>
<dbReference type="PROSITE" id="PS51892">
    <property type="entry name" value="SUBTILASE"/>
    <property type="match status" value="1"/>
</dbReference>
<feature type="transmembrane region" description="Helical" evidence="6">
    <location>
        <begin position="369"/>
        <end position="391"/>
    </location>
</feature>
<dbReference type="PROSITE" id="PS00136">
    <property type="entry name" value="SUBTILASE_ASP"/>
    <property type="match status" value="1"/>
</dbReference>
<gene>
    <name evidence="9" type="ORF">FLX08_34675</name>
</gene>
<dbReference type="InterPro" id="IPR036852">
    <property type="entry name" value="Peptidase_S8/S53_dom_sf"/>
</dbReference>
<dbReference type="PANTHER" id="PTHR43806:SF11">
    <property type="entry name" value="CEREVISIN-RELATED"/>
    <property type="match status" value="1"/>
</dbReference>
<dbReference type="GO" id="GO:0006508">
    <property type="term" value="P:proteolysis"/>
    <property type="evidence" value="ECO:0007669"/>
    <property type="project" value="UniProtKB-KW"/>
</dbReference>
<feature type="signal peptide" evidence="7">
    <location>
        <begin position="1"/>
        <end position="33"/>
    </location>
</feature>
<feature type="active site" description="Charge relay system" evidence="5">
    <location>
        <position position="99"/>
    </location>
</feature>
<accession>A0A544YAR6</accession>
<name>A0A544YAR6_9ACTN</name>
<reference evidence="9 10" key="1">
    <citation type="submission" date="2019-07" db="EMBL/GenBank/DDBJ databases">
        <title>Microbispora hainanensis DSM 45428.</title>
        <authorList>
            <person name="Thawai C."/>
        </authorList>
    </citation>
    <scope>NUCLEOTIDE SEQUENCE [LARGE SCALE GENOMIC DNA]</scope>
    <source>
        <strain evidence="9 10">DSM 45428</strain>
    </source>
</reference>
<dbReference type="InterPro" id="IPR000209">
    <property type="entry name" value="Peptidase_S8/S53_dom"/>
</dbReference>
<dbReference type="Pfam" id="PF00082">
    <property type="entry name" value="Peptidase_S8"/>
    <property type="match status" value="1"/>
</dbReference>
<comment type="similarity">
    <text evidence="1 5">Belongs to the peptidase S8 family.</text>
</comment>
<keyword evidence="6" id="KW-0472">Membrane</keyword>
<feature type="active site" description="Charge relay system" evidence="5">
    <location>
        <position position="274"/>
    </location>
</feature>
<dbReference type="PANTHER" id="PTHR43806">
    <property type="entry name" value="PEPTIDASE S8"/>
    <property type="match status" value="1"/>
</dbReference>
<dbReference type="PRINTS" id="PR00723">
    <property type="entry name" value="SUBTILISIN"/>
</dbReference>
<dbReference type="InterPro" id="IPR023827">
    <property type="entry name" value="Peptidase_S8_Asp-AS"/>
</dbReference>